<dbReference type="AlphaFoldDB" id="A0A7V3E7X2"/>
<feature type="domain" description="Secretion system C-terminal sorting" evidence="1">
    <location>
        <begin position="128"/>
        <end position="204"/>
    </location>
</feature>
<name>A0A7V3E7X2_9BACT</name>
<dbReference type="InterPro" id="IPR026444">
    <property type="entry name" value="Secre_tail"/>
</dbReference>
<evidence type="ECO:0000259" key="1">
    <source>
        <dbReference type="Pfam" id="PF18962"/>
    </source>
</evidence>
<sequence>MKTIVIIILIVFTNQAQSIYELTPGVKGNQIVLQLSNVSQSQTAENVEVKLVRQSANLKFNTTEEKINNLNKEEEKEVSFSFDVEYNIGKTKTDTIEFIITDHNTINKTKQFIFSYTGPKEYKLEQNYPNPFNPGTRISWQSPVGSWQTIKLYDLLGREIETIVDGYYEAGYYSTLFIVNSSLSSGVYFYRLQAGNFIQTRKMILLR</sequence>
<evidence type="ECO:0000313" key="2">
    <source>
        <dbReference type="EMBL" id="HFI92420.1"/>
    </source>
</evidence>
<dbReference type="Pfam" id="PF18962">
    <property type="entry name" value="Por_Secre_tail"/>
    <property type="match status" value="1"/>
</dbReference>
<comment type="caution">
    <text evidence="2">The sequence shown here is derived from an EMBL/GenBank/DDBJ whole genome shotgun (WGS) entry which is preliminary data.</text>
</comment>
<reference evidence="2" key="1">
    <citation type="journal article" date="2020" name="mSystems">
        <title>Genome- and Community-Level Interaction Insights into Carbon Utilization and Element Cycling Functions of Hydrothermarchaeota in Hydrothermal Sediment.</title>
        <authorList>
            <person name="Zhou Z."/>
            <person name="Liu Y."/>
            <person name="Xu W."/>
            <person name="Pan J."/>
            <person name="Luo Z.H."/>
            <person name="Li M."/>
        </authorList>
    </citation>
    <scope>NUCLEOTIDE SEQUENCE [LARGE SCALE GENOMIC DNA]</scope>
    <source>
        <strain evidence="2">SpSt-479</strain>
    </source>
</reference>
<organism evidence="2">
    <name type="scientific">Ignavibacterium album</name>
    <dbReference type="NCBI Taxonomy" id="591197"/>
    <lineage>
        <taxon>Bacteria</taxon>
        <taxon>Pseudomonadati</taxon>
        <taxon>Ignavibacteriota</taxon>
        <taxon>Ignavibacteria</taxon>
        <taxon>Ignavibacteriales</taxon>
        <taxon>Ignavibacteriaceae</taxon>
        <taxon>Ignavibacterium</taxon>
    </lineage>
</organism>
<protein>
    <submittedName>
        <fullName evidence="2">T9SS type A sorting domain-containing protein</fullName>
    </submittedName>
</protein>
<gene>
    <name evidence="2" type="ORF">ENS31_12965</name>
</gene>
<dbReference type="NCBIfam" id="TIGR04183">
    <property type="entry name" value="Por_Secre_tail"/>
    <property type="match status" value="1"/>
</dbReference>
<accession>A0A7V3E7X2</accession>
<dbReference type="EMBL" id="DSUJ01000011">
    <property type="protein sequence ID" value="HFI92420.1"/>
    <property type="molecule type" value="Genomic_DNA"/>
</dbReference>
<proteinExistence type="predicted"/>